<keyword evidence="13" id="KW-0539">Nucleus</keyword>
<keyword evidence="6" id="KW-0227">DNA damage</keyword>
<evidence type="ECO:0000256" key="9">
    <source>
        <dbReference type="ARBA" id="ARBA00022853"/>
    </source>
</evidence>
<keyword evidence="7" id="KW-0378">Hydrolase</keyword>
<protein>
    <recommendedName>
        <fullName evidence="16">Morc S5 domain-containing protein</fullName>
    </recommendedName>
</protein>
<dbReference type="GO" id="GO:0006325">
    <property type="term" value="P:chromatin organization"/>
    <property type="evidence" value="ECO:0007669"/>
    <property type="project" value="UniProtKB-KW"/>
</dbReference>
<dbReference type="Gene3D" id="3.30.565.10">
    <property type="entry name" value="Histidine kinase-like ATPase, C-terminal domain"/>
    <property type="match status" value="1"/>
</dbReference>
<keyword evidence="4" id="KW-0547">Nucleotide-binding</keyword>
<evidence type="ECO:0000256" key="12">
    <source>
        <dbReference type="ARBA" id="ARBA00023204"/>
    </source>
</evidence>
<dbReference type="Pfam" id="PF17942">
    <property type="entry name" value="Morc6_S5"/>
    <property type="match status" value="1"/>
</dbReference>
<dbReference type="Pfam" id="PF13589">
    <property type="entry name" value="HATPase_c_3"/>
    <property type="match status" value="1"/>
</dbReference>
<keyword evidence="8" id="KW-0067">ATP-binding</keyword>
<dbReference type="GO" id="GO:0031047">
    <property type="term" value="P:regulatory ncRNA-mediated gene silencing"/>
    <property type="evidence" value="ECO:0007669"/>
    <property type="project" value="UniProtKB-KW"/>
</dbReference>
<evidence type="ECO:0000256" key="2">
    <source>
        <dbReference type="ARBA" id="ARBA00007845"/>
    </source>
</evidence>
<comment type="caution">
    <text evidence="17">The sequence shown here is derived from an EMBL/GenBank/DDBJ whole genome shotgun (WGS) entry which is preliminary data.</text>
</comment>
<dbReference type="InterPro" id="IPR036890">
    <property type="entry name" value="HATPase_C_sf"/>
</dbReference>
<gene>
    <name evidence="17" type="ORF">L1049_028074</name>
</gene>
<evidence type="ECO:0000256" key="1">
    <source>
        <dbReference type="ARBA" id="ARBA00004123"/>
    </source>
</evidence>
<comment type="similarity">
    <text evidence="2">Belongs to the MORC ATPase protein family.</text>
</comment>
<feature type="compositionally biased region" description="Polar residues" evidence="15">
    <location>
        <begin position="64"/>
        <end position="93"/>
    </location>
</feature>
<evidence type="ECO:0000256" key="4">
    <source>
        <dbReference type="ARBA" id="ARBA00022741"/>
    </source>
</evidence>
<dbReference type="GO" id="GO:0016887">
    <property type="term" value="F:ATP hydrolysis activity"/>
    <property type="evidence" value="ECO:0007669"/>
    <property type="project" value="InterPro"/>
</dbReference>
<evidence type="ECO:0000256" key="8">
    <source>
        <dbReference type="ARBA" id="ARBA00022840"/>
    </source>
</evidence>
<evidence type="ECO:0000256" key="7">
    <source>
        <dbReference type="ARBA" id="ARBA00022801"/>
    </source>
</evidence>
<evidence type="ECO:0000256" key="5">
    <source>
        <dbReference type="ARBA" id="ARBA00022759"/>
    </source>
</evidence>
<keyword evidence="18" id="KW-1185">Reference proteome</keyword>
<dbReference type="Proteomes" id="UP001415857">
    <property type="component" value="Unassembled WGS sequence"/>
</dbReference>
<evidence type="ECO:0000313" key="17">
    <source>
        <dbReference type="EMBL" id="KAK9278507.1"/>
    </source>
</evidence>
<comment type="subcellular location">
    <subcellularLocation>
        <location evidence="1">Nucleus</location>
    </subcellularLocation>
</comment>
<feature type="coiled-coil region" evidence="14">
    <location>
        <begin position="644"/>
        <end position="671"/>
    </location>
</feature>
<dbReference type="PANTHER" id="PTHR23336">
    <property type="entry name" value="ZINC FINGER CW-TYPE COILED-COIL DOMAIN PROTEIN 3"/>
    <property type="match status" value="1"/>
</dbReference>
<dbReference type="SUPFAM" id="SSF55874">
    <property type="entry name" value="ATPase domain of HSP90 chaperone/DNA topoisomerase II/histidine kinase"/>
    <property type="match status" value="1"/>
</dbReference>
<keyword evidence="10 14" id="KW-0175">Coiled coil</keyword>
<keyword evidence="11" id="KW-0943">RNA-mediated gene silencing</keyword>
<proteinExistence type="inferred from homology"/>
<evidence type="ECO:0000256" key="15">
    <source>
        <dbReference type="SAM" id="MobiDB-lite"/>
    </source>
</evidence>
<accession>A0AAP0RJU9</accession>
<evidence type="ECO:0000256" key="3">
    <source>
        <dbReference type="ARBA" id="ARBA00022722"/>
    </source>
</evidence>
<evidence type="ECO:0000256" key="14">
    <source>
        <dbReference type="SAM" id="Coils"/>
    </source>
</evidence>
<feature type="region of interest" description="Disordered" evidence="15">
    <location>
        <begin position="562"/>
        <end position="593"/>
    </location>
</feature>
<organism evidence="17 18">
    <name type="scientific">Liquidambar formosana</name>
    <name type="common">Formosan gum</name>
    <dbReference type="NCBI Taxonomy" id="63359"/>
    <lineage>
        <taxon>Eukaryota</taxon>
        <taxon>Viridiplantae</taxon>
        <taxon>Streptophyta</taxon>
        <taxon>Embryophyta</taxon>
        <taxon>Tracheophyta</taxon>
        <taxon>Spermatophyta</taxon>
        <taxon>Magnoliopsida</taxon>
        <taxon>eudicotyledons</taxon>
        <taxon>Gunneridae</taxon>
        <taxon>Pentapetalae</taxon>
        <taxon>Saxifragales</taxon>
        <taxon>Altingiaceae</taxon>
        <taxon>Liquidambar</taxon>
    </lineage>
</organism>
<dbReference type="GO" id="GO:0005524">
    <property type="term" value="F:ATP binding"/>
    <property type="evidence" value="ECO:0007669"/>
    <property type="project" value="UniProtKB-KW"/>
</dbReference>
<sequence length="707" mass="79444">MSSADIVDLSSDDELVEMDVKTVKLEPDLVGGTMQQNKDHRAQFLQNQNSKFHTGRQDFEENRSSNALSTGQSSTSILDQAQSPVDDTSLSSTSPMCSAPICRQFWNAGNYDDGLASKSTLQNGKNYLHIHPMFLHSNATSHKWAFGAIAELLDNAVDEIQNGATFVIVDKTSNPRDGSPALLIQDDGGGMEPEAMRHCMSFGFSDKKSKSAIGQYGNGFKTSSMRLGADVIVFSRHLDKRTMTQSIGLLSYTFLTRTGHDRIVVPMVDYEFNTSTSTLEPLCQFGREHFTSNLSVLLQWSPYSTEAELLKQFDDIGYHGTKVIIYNLWLNDDGNVELDFETDAEDIHIGGETKKIHAHAKKISEQHIANRFHYSLRVYLSILYLRIPQSFSLILRGRVVERYNIANDLKFPEFILYRPHSGGCVEGSVITTIGFLKEAPHVNIHGFNVYHKNRLILPFWQVVSYSDSRGRGVVGVLEANFVEPTHNKQDFERTSLFQKLETRLKEMTWEYWDYHCGLIGYQVKKKPRAPVPPLPSSHIASHNGLHQPVMLNKSSPAVGSAKAAPAGGAFQHPAADPSHYIVRSGGKSTSQHVVGMKRKEYGHSPQPEKVKRLAIEAANVTDPEKSWEMQPVNTTMNQLNDQEIINLMQENKKLSAQCLEYEKSEEELNLKVIRLRSELGEVQHEYTRLLAELKSLDPVKEENNVNM</sequence>
<keyword evidence="12" id="KW-0234">DNA repair</keyword>
<dbReference type="GO" id="GO:0031349">
    <property type="term" value="P:positive regulation of defense response"/>
    <property type="evidence" value="ECO:0007669"/>
    <property type="project" value="UniProtKB-ARBA"/>
</dbReference>
<feature type="domain" description="Morc S5" evidence="16">
    <location>
        <begin position="374"/>
        <end position="512"/>
    </location>
</feature>
<evidence type="ECO:0000313" key="18">
    <source>
        <dbReference type="Proteomes" id="UP001415857"/>
    </source>
</evidence>
<dbReference type="InterPro" id="IPR041006">
    <property type="entry name" value="Morc_S5"/>
</dbReference>
<evidence type="ECO:0000256" key="11">
    <source>
        <dbReference type="ARBA" id="ARBA00023158"/>
    </source>
</evidence>
<evidence type="ECO:0000256" key="13">
    <source>
        <dbReference type="ARBA" id="ARBA00023242"/>
    </source>
</evidence>
<keyword evidence="9" id="KW-0156">Chromatin regulator</keyword>
<keyword evidence="3" id="KW-0540">Nuclease</keyword>
<evidence type="ECO:0000259" key="16">
    <source>
        <dbReference type="Pfam" id="PF17942"/>
    </source>
</evidence>
<dbReference type="InterPro" id="IPR045261">
    <property type="entry name" value="MORC_ATPase"/>
</dbReference>
<keyword evidence="5" id="KW-0255">Endonuclease</keyword>
<dbReference type="PANTHER" id="PTHR23336:SF44">
    <property type="entry name" value="PROTEIN MICRORCHIDIA 6"/>
    <property type="match status" value="1"/>
</dbReference>
<dbReference type="FunFam" id="3.30.565.10:FF:000075">
    <property type="entry name" value="MORC family CW-type zinc finger protein 4"/>
    <property type="match status" value="1"/>
</dbReference>
<feature type="region of interest" description="Disordered" evidence="15">
    <location>
        <begin position="55"/>
        <end position="93"/>
    </location>
</feature>
<name>A0AAP0RJU9_LIQFO</name>
<dbReference type="GO" id="GO:0005634">
    <property type="term" value="C:nucleus"/>
    <property type="evidence" value="ECO:0007669"/>
    <property type="project" value="UniProtKB-SubCell"/>
</dbReference>
<reference evidence="17 18" key="1">
    <citation type="journal article" date="2024" name="Plant J.">
        <title>Genome sequences and population genomics reveal climatic adaptation and genomic divergence between two closely related sweetgum species.</title>
        <authorList>
            <person name="Xu W.Q."/>
            <person name="Ren C.Q."/>
            <person name="Zhang X.Y."/>
            <person name="Comes H.P."/>
            <person name="Liu X.H."/>
            <person name="Li Y.G."/>
            <person name="Kettle C.J."/>
            <person name="Jalonen R."/>
            <person name="Gaisberger H."/>
            <person name="Ma Y.Z."/>
            <person name="Qiu Y.X."/>
        </authorList>
    </citation>
    <scope>NUCLEOTIDE SEQUENCE [LARGE SCALE GENOMIC DNA]</scope>
    <source>
        <strain evidence="17">Hangzhou</strain>
    </source>
</reference>
<evidence type="ECO:0000256" key="6">
    <source>
        <dbReference type="ARBA" id="ARBA00022763"/>
    </source>
</evidence>
<dbReference type="GO" id="GO:0004519">
    <property type="term" value="F:endonuclease activity"/>
    <property type="evidence" value="ECO:0007669"/>
    <property type="project" value="UniProtKB-KW"/>
</dbReference>
<evidence type="ECO:0000256" key="10">
    <source>
        <dbReference type="ARBA" id="ARBA00023054"/>
    </source>
</evidence>
<dbReference type="EMBL" id="JBBPBK010000009">
    <property type="protein sequence ID" value="KAK9278507.1"/>
    <property type="molecule type" value="Genomic_DNA"/>
</dbReference>
<dbReference type="AlphaFoldDB" id="A0AAP0RJU9"/>
<dbReference type="GO" id="GO:0006281">
    <property type="term" value="P:DNA repair"/>
    <property type="evidence" value="ECO:0007669"/>
    <property type="project" value="UniProtKB-KW"/>
</dbReference>